<dbReference type="FunFam" id="3.60.20.10:FF:000026">
    <property type="entry name" value="Proteasome subunit alpha type-1"/>
    <property type="match status" value="1"/>
</dbReference>
<dbReference type="OrthoDB" id="431557at2759"/>
<protein>
    <recommendedName>
        <fullName evidence="5">Proteasome subunit alpha type</fullName>
    </recommendedName>
</protein>
<organism evidence="7 8">
    <name type="scientific">Cryomyces minteri</name>
    <dbReference type="NCBI Taxonomy" id="331657"/>
    <lineage>
        <taxon>Eukaryota</taxon>
        <taxon>Fungi</taxon>
        <taxon>Dikarya</taxon>
        <taxon>Ascomycota</taxon>
        <taxon>Pezizomycotina</taxon>
        <taxon>Dothideomycetes</taxon>
        <taxon>Dothideomycetes incertae sedis</taxon>
        <taxon>Cryomyces</taxon>
    </lineage>
</organism>
<comment type="subunit">
    <text evidence="5">The 26S proteasome consists of a 20S proteasome core and two 19S regulatory subunits.</text>
</comment>
<dbReference type="InterPro" id="IPR050115">
    <property type="entry name" value="Proteasome_alpha"/>
</dbReference>
<dbReference type="GO" id="GO:0005737">
    <property type="term" value="C:cytoplasm"/>
    <property type="evidence" value="ECO:0007669"/>
    <property type="project" value="UniProtKB-SubCell"/>
</dbReference>
<comment type="subcellular location">
    <subcellularLocation>
        <location evidence="5">Cytoplasm</location>
    </subcellularLocation>
    <subcellularLocation>
        <location evidence="5">Nucleus</location>
    </subcellularLocation>
</comment>
<dbReference type="EMBL" id="NAJN01001563">
    <property type="protein sequence ID" value="TKA62440.1"/>
    <property type="molecule type" value="Genomic_DNA"/>
</dbReference>
<comment type="caution">
    <text evidence="7">The sequence shown here is derived from an EMBL/GenBank/DDBJ whole genome shotgun (WGS) entry which is preliminary data.</text>
</comment>
<comment type="similarity">
    <text evidence="4 5">Belongs to the peptidase T1A family.</text>
</comment>
<dbReference type="AlphaFoldDB" id="A0A4U0WHK0"/>
<dbReference type="InterPro" id="IPR029055">
    <property type="entry name" value="Ntn_hydrolases_N"/>
</dbReference>
<dbReference type="Gene3D" id="3.60.20.10">
    <property type="entry name" value="Glutamine Phosphoribosylpyrophosphate, subunit 1, domain 1"/>
    <property type="match status" value="1"/>
</dbReference>
<feature type="domain" description="Proteasome alpha-type subunits" evidence="6">
    <location>
        <begin position="56"/>
        <end position="78"/>
    </location>
</feature>
<dbReference type="PANTHER" id="PTHR11599">
    <property type="entry name" value="PROTEASOME SUBUNIT ALPHA/BETA"/>
    <property type="match status" value="1"/>
</dbReference>
<accession>A0A4U0WHK0</accession>
<proteinExistence type="inferred from homology"/>
<dbReference type="InterPro" id="IPR023332">
    <property type="entry name" value="Proteasome_alpha-type"/>
</dbReference>
<reference evidence="7 8" key="1">
    <citation type="submission" date="2017-03" db="EMBL/GenBank/DDBJ databases">
        <title>Genomes of endolithic fungi from Antarctica.</title>
        <authorList>
            <person name="Coleine C."/>
            <person name="Masonjones S."/>
            <person name="Stajich J.E."/>
        </authorList>
    </citation>
    <scope>NUCLEOTIDE SEQUENCE [LARGE SCALE GENOMIC DNA]</scope>
    <source>
        <strain evidence="7 8">CCFEE 5187</strain>
    </source>
</reference>
<dbReference type="GO" id="GO:0005634">
    <property type="term" value="C:nucleus"/>
    <property type="evidence" value="ECO:0007669"/>
    <property type="project" value="UniProtKB-SubCell"/>
</dbReference>
<evidence type="ECO:0000256" key="3">
    <source>
        <dbReference type="ARBA" id="ARBA00023242"/>
    </source>
</evidence>
<dbReference type="GO" id="GO:0019773">
    <property type="term" value="C:proteasome core complex, alpha-subunit complex"/>
    <property type="evidence" value="ECO:0007669"/>
    <property type="project" value="UniProtKB-UniRule"/>
</dbReference>
<dbReference type="InterPro" id="IPR000426">
    <property type="entry name" value="Proteasome_asu_N"/>
</dbReference>
<evidence type="ECO:0000256" key="5">
    <source>
        <dbReference type="RuleBase" id="RU000551"/>
    </source>
</evidence>
<evidence type="ECO:0000256" key="4">
    <source>
        <dbReference type="PROSITE-ProRule" id="PRU00808"/>
    </source>
</evidence>
<dbReference type="Pfam" id="PF10584">
    <property type="entry name" value="Proteasome_A_N"/>
    <property type="match status" value="1"/>
</dbReference>
<name>A0A4U0WHK0_9PEZI</name>
<evidence type="ECO:0000259" key="6">
    <source>
        <dbReference type="PROSITE" id="PS00388"/>
    </source>
</evidence>
<dbReference type="InterPro" id="IPR001353">
    <property type="entry name" value="Proteasome_sua/b"/>
</dbReference>
<dbReference type="InterPro" id="IPR034642">
    <property type="entry name" value="Proteasome_subunit_alpha6"/>
</dbReference>
<evidence type="ECO:0000256" key="2">
    <source>
        <dbReference type="ARBA" id="ARBA00022942"/>
    </source>
</evidence>
<keyword evidence="2 4" id="KW-0647">Proteasome</keyword>
<dbReference type="Pfam" id="PF00227">
    <property type="entry name" value="Proteasome"/>
    <property type="match status" value="1"/>
</dbReference>
<gene>
    <name evidence="7" type="ORF">B0A49_10067</name>
</gene>
<dbReference type="PROSITE" id="PS00388">
    <property type="entry name" value="PROTEASOME_ALPHA_1"/>
    <property type="match status" value="1"/>
</dbReference>
<sequence length="299" mass="32845">MELSQHLASDAFDVFKTSNVGTRCLRRTSFKATANAQPAKPRIDRLQTPTQRSAGYDRHITIFSDQGRLYQVEYAFKAITAANITSVGVRGKSCAVVISQKKVPDKLIDPASVSYIYKLSPSVGCVMTGSIADARASVNRARGEAAEFRYKYGYEMPCDVLAKRLANINQVYTQRAYMRPLGVAQTLISLDSESGPQLYKCDPAGYYIGYKATASGPKAQEALNFFEKKLKNKDAAEGSWEEVVELAMTCLGSVLSVDFKKGEIEVGVVGAGEGEKAKEFRSLTEEEIDERLQSIAEKD</sequence>
<evidence type="ECO:0000313" key="7">
    <source>
        <dbReference type="EMBL" id="TKA62440.1"/>
    </source>
</evidence>
<dbReference type="GO" id="GO:0006511">
    <property type="term" value="P:ubiquitin-dependent protein catabolic process"/>
    <property type="evidence" value="ECO:0007669"/>
    <property type="project" value="InterPro"/>
</dbReference>
<dbReference type="SMART" id="SM00948">
    <property type="entry name" value="Proteasome_A_N"/>
    <property type="match status" value="1"/>
</dbReference>
<dbReference type="SUPFAM" id="SSF56235">
    <property type="entry name" value="N-terminal nucleophile aminohydrolases (Ntn hydrolases)"/>
    <property type="match status" value="1"/>
</dbReference>
<evidence type="ECO:0000313" key="8">
    <source>
        <dbReference type="Proteomes" id="UP000308768"/>
    </source>
</evidence>
<dbReference type="CDD" id="cd03754">
    <property type="entry name" value="proteasome_alpha_type_6"/>
    <property type="match status" value="1"/>
</dbReference>
<keyword evidence="8" id="KW-1185">Reference proteome</keyword>
<dbReference type="Proteomes" id="UP000308768">
    <property type="component" value="Unassembled WGS sequence"/>
</dbReference>
<keyword evidence="1 5" id="KW-0963">Cytoplasm</keyword>
<evidence type="ECO:0000256" key="1">
    <source>
        <dbReference type="ARBA" id="ARBA00022490"/>
    </source>
</evidence>
<dbReference type="PROSITE" id="PS51475">
    <property type="entry name" value="PROTEASOME_ALPHA_2"/>
    <property type="match status" value="1"/>
</dbReference>
<keyword evidence="3 5" id="KW-0539">Nucleus</keyword>
<dbReference type="STRING" id="331657.A0A4U0WHK0"/>